<protein>
    <submittedName>
        <fullName evidence="1">Uncharacterized protein</fullName>
    </submittedName>
</protein>
<sequence length="308" mass="37066">MVDQKFIDKIEDIKSFIHEDLIKWGQFKRNGVPDLYERMPFKGTSLLIIDNDKSIVNMSSENKISLYISDEIEDTNLLNNYNQYIDYLSAEEKAIIKSRYFRNQSIKSMGAEFNRSKQYLHERIENAIIKIAYQNPSIDFRDIDYDMFQSYKCEKLGLSNRWKKTLLRSISFEREFYTTRLKMLPTIMQEKLNKRIKKEYLSTDERKLVNIALLFIAYSLPKEHPMHISIDQMQEEYYEYMKTDRYLNQFMKSYRERKLETSDISIHMVVINNHCKQVLHFNNKNQMLDFLDKNPALKGLYTQNYITK</sequence>
<proteinExistence type="predicted"/>
<accession>A0A6N4TJD3</accession>
<organism evidence="1 2">
    <name type="scientific">Amedibacterium intestinale</name>
    <dbReference type="NCBI Taxonomy" id="2583452"/>
    <lineage>
        <taxon>Bacteria</taxon>
        <taxon>Bacillati</taxon>
        <taxon>Bacillota</taxon>
        <taxon>Erysipelotrichia</taxon>
        <taxon>Erysipelotrichales</taxon>
        <taxon>Erysipelotrichaceae</taxon>
        <taxon>Amedibacterium</taxon>
    </lineage>
</organism>
<dbReference type="Proteomes" id="UP000464754">
    <property type="component" value="Chromosome"/>
</dbReference>
<dbReference type="KEGG" id="aarg:Aargi30884_15940"/>
<dbReference type="InterPro" id="IPR013324">
    <property type="entry name" value="RNA_pol_sigma_r3/r4-like"/>
</dbReference>
<reference evidence="2" key="1">
    <citation type="submission" date="2019-05" db="EMBL/GenBank/DDBJ databases">
        <title>Complete genome sequencing of Absiella argi strain JCM 30884.</title>
        <authorList>
            <person name="Sakamoto M."/>
            <person name="Murakami T."/>
            <person name="Mori H."/>
        </authorList>
    </citation>
    <scope>NUCLEOTIDE SEQUENCE [LARGE SCALE GENOMIC DNA]</scope>
    <source>
        <strain evidence="2">JCM 30884</strain>
    </source>
</reference>
<dbReference type="RefSeq" id="WP_118276525.1">
    <property type="nucleotide sequence ID" value="NZ_AP019695.1"/>
</dbReference>
<gene>
    <name evidence="1" type="ORF">Aargi30884_15940</name>
</gene>
<dbReference type="EMBL" id="AP019695">
    <property type="protein sequence ID" value="BBK22691.1"/>
    <property type="molecule type" value="Genomic_DNA"/>
</dbReference>
<dbReference type="SUPFAM" id="SSF88659">
    <property type="entry name" value="Sigma3 and sigma4 domains of RNA polymerase sigma factors"/>
    <property type="match status" value="1"/>
</dbReference>
<keyword evidence="2" id="KW-1185">Reference proteome</keyword>
<name>A0A6N4TJD3_9FIRM</name>
<dbReference type="AlphaFoldDB" id="A0A6N4TJD3"/>
<evidence type="ECO:0000313" key="1">
    <source>
        <dbReference type="EMBL" id="BBK22691.1"/>
    </source>
</evidence>
<evidence type="ECO:0000313" key="2">
    <source>
        <dbReference type="Proteomes" id="UP000464754"/>
    </source>
</evidence>